<proteinExistence type="predicted"/>
<evidence type="ECO:0000313" key="2">
    <source>
        <dbReference type="Proteomes" id="UP000214747"/>
    </source>
</evidence>
<evidence type="ECO:0000313" key="1">
    <source>
        <dbReference type="EMBL" id="OWY32866.1"/>
    </source>
</evidence>
<sequence>MDRAGLLDFVFQEVSKRFPIAKAQFIAGMQRFEICPIEVGGKVVGAVMKCGPEIHIEVSDAGRRRWASKGFIRGQIAPLIAKYGFAETVVPEGNEAGLNFCKRLGFEESSNSGGLIKLICKEIP</sequence>
<reference evidence="1 2" key="1">
    <citation type="journal article" date="2010" name="Int. J. Syst. Evol. Microbiol.">
        <title>Reclassification of Herbaspirillum putei as a later heterotypic synonym of Herbaspirillum huttiense, with the description of H. huttiense subsp. huttiense subsp. nov. and H. huttiense subsp. putei subsp. nov., comb. nov., and description of Herbaspirillum aquaticum sp. nov.</title>
        <authorList>
            <person name="Dobritsa A.P."/>
            <person name="Reddy M.C."/>
            <person name="Samadpour M."/>
        </authorList>
    </citation>
    <scope>NUCLEOTIDE SEQUENCE [LARGE SCALE GENOMIC DNA]</scope>
    <source>
        <strain evidence="1 2">IEH 4430</strain>
    </source>
</reference>
<dbReference type="AlphaFoldDB" id="A0A225SP68"/>
<evidence type="ECO:0008006" key="3">
    <source>
        <dbReference type="Google" id="ProtNLM"/>
    </source>
</evidence>
<comment type="caution">
    <text evidence="1">The sequence shown here is derived from an EMBL/GenBank/DDBJ whole genome shotgun (WGS) entry which is preliminary data.</text>
</comment>
<dbReference type="EMBL" id="NJGV01000022">
    <property type="protein sequence ID" value="OWY32866.1"/>
    <property type="molecule type" value="Genomic_DNA"/>
</dbReference>
<organism evidence="1 2">
    <name type="scientific">Herbaspirillum aquaticum</name>
    <dbReference type="NCBI Taxonomy" id="568783"/>
    <lineage>
        <taxon>Bacteria</taxon>
        <taxon>Pseudomonadati</taxon>
        <taxon>Pseudomonadota</taxon>
        <taxon>Betaproteobacteria</taxon>
        <taxon>Burkholderiales</taxon>
        <taxon>Oxalobacteraceae</taxon>
        <taxon>Herbaspirillum</taxon>
    </lineage>
</organism>
<keyword evidence="2" id="KW-1185">Reference proteome</keyword>
<name>A0A225SP68_9BURK</name>
<protein>
    <recommendedName>
        <fullName evidence="3">N-acetyltransferase domain-containing protein</fullName>
    </recommendedName>
</protein>
<dbReference type="RefSeq" id="WP_088756682.1">
    <property type="nucleotide sequence ID" value="NZ_NJGV01000022.1"/>
</dbReference>
<gene>
    <name evidence="1" type="ORF">CEJ45_19410</name>
</gene>
<accession>A0A225SP68</accession>
<dbReference type="Proteomes" id="UP000214747">
    <property type="component" value="Unassembled WGS sequence"/>
</dbReference>